<organism evidence="1 2">
    <name type="scientific">Bacillus cereus</name>
    <dbReference type="NCBI Taxonomy" id="1396"/>
    <lineage>
        <taxon>Bacteria</taxon>
        <taxon>Bacillati</taxon>
        <taxon>Bacillota</taxon>
        <taxon>Bacilli</taxon>
        <taxon>Bacillales</taxon>
        <taxon>Bacillaceae</taxon>
        <taxon>Bacillus</taxon>
        <taxon>Bacillus cereus group</taxon>
    </lineage>
</organism>
<dbReference type="Proteomes" id="UP000220900">
    <property type="component" value="Unassembled WGS sequence"/>
</dbReference>
<protein>
    <submittedName>
        <fullName evidence="1">Uncharacterized protein</fullName>
    </submittedName>
</protein>
<comment type="caution">
    <text evidence="1">The sequence shown here is derived from an EMBL/GenBank/DDBJ whole genome shotgun (WGS) entry which is preliminary data.</text>
</comment>
<dbReference type="RefSeq" id="WP_098266834.1">
    <property type="nucleotide sequence ID" value="NZ_NTZF01000004.1"/>
</dbReference>
<sequence>MGRKKIRISTRKRIQGKECRGILCSKKRDSWKPLSEFRYDNHNQRYRSHCNDCNQVRKQLYEEKNVFKYLAFDIRKSPKGCDNINWEQKLKELWDVQEGRCAISGVEMVFNRGSFLRVSPDRINNDLGYVEDNVRLVCWFLNKLRSNTPLEEFDPQIKGFVKAIESAYLLNLAKSVGEQEFKAFFEQKLIENRDK</sequence>
<dbReference type="AlphaFoldDB" id="A0A2A8LTK3"/>
<evidence type="ECO:0000313" key="1">
    <source>
        <dbReference type="EMBL" id="PES98038.1"/>
    </source>
</evidence>
<proteinExistence type="predicted"/>
<reference evidence="1 2" key="1">
    <citation type="submission" date="2017-09" db="EMBL/GenBank/DDBJ databases">
        <title>Large-scale bioinformatics analysis of Bacillus genomes uncovers conserved roles of natural products in bacterial physiology.</title>
        <authorList>
            <consortium name="Agbiome Team Llc"/>
            <person name="Bleich R.M."/>
            <person name="Grubbs K.J."/>
            <person name="Santa Maria K.C."/>
            <person name="Allen S.E."/>
            <person name="Farag S."/>
            <person name="Shank E.A."/>
            <person name="Bowers A."/>
        </authorList>
    </citation>
    <scope>NUCLEOTIDE SEQUENCE [LARGE SCALE GENOMIC DNA]</scope>
    <source>
        <strain evidence="1 2">AFS002368</strain>
    </source>
</reference>
<evidence type="ECO:0000313" key="2">
    <source>
        <dbReference type="Proteomes" id="UP000220900"/>
    </source>
</evidence>
<name>A0A2A8LTK3_BACCE</name>
<accession>A0A2A8LTK3</accession>
<dbReference type="EMBL" id="NTZF01000004">
    <property type="protein sequence ID" value="PES98038.1"/>
    <property type="molecule type" value="Genomic_DNA"/>
</dbReference>
<dbReference type="Gene3D" id="3.30.40.220">
    <property type="match status" value="1"/>
</dbReference>
<gene>
    <name evidence="1" type="ORF">CN491_04270</name>
</gene>